<dbReference type="Gene3D" id="1.10.260.40">
    <property type="entry name" value="lambda repressor-like DNA-binding domains"/>
    <property type="match status" value="1"/>
</dbReference>
<keyword evidence="1" id="KW-0238">DNA-binding</keyword>
<dbReference type="SUPFAM" id="SSF47413">
    <property type="entry name" value="lambda repressor-like DNA-binding domains"/>
    <property type="match status" value="1"/>
</dbReference>
<proteinExistence type="predicted"/>
<dbReference type="RefSeq" id="WP_231334003.1">
    <property type="nucleotide sequence ID" value="NZ_CP059572.1"/>
</dbReference>
<dbReference type="PANTHER" id="PTHR46797:SF1">
    <property type="entry name" value="METHYLPHOSPHONATE SYNTHASE"/>
    <property type="match status" value="1"/>
</dbReference>
<dbReference type="PANTHER" id="PTHR46797">
    <property type="entry name" value="HTH-TYPE TRANSCRIPTIONAL REGULATOR"/>
    <property type="match status" value="1"/>
</dbReference>
<evidence type="ECO:0000256" key="1">
    <source>
        <dbReference type="ARBA" id="ARBA00023125"/>
    </source>
</evidence>
<dbReference type="InterPro" id="IPR050807">
    <property type="entry name" value="TransReg_Diox_bact_type"/>
</dbReference>
<keyword evidence="4" id="KW-1185">Reference proteome</keyword>
<dbReference type="InterPro" id="IPR001387">
    <property type="entry name" value="Cro/C1-type_HTH"/>
</dbReference>
<accession>A0ABX8QQ22</accession>
<organism evidence="3 4">
    <name type="scientific">Actinomadura graeca</name>
    <dbReference type="NCBI Taxonomy" id="2750812"/>
    <lineage>
        <taxon>Bacteria</taxon>
        <taxon>Bacillati</taxon>
        <taxon>Actinomycetota</taxon>
        <taxon>Actinomycetes</taxon>
        <taxon>Streptosporangiales</taxon>
        <taxon>Thermomonosporaceae</taxon>
        <taxon>Actinomadura</taxon>
    </lineage>
</organism>
<protein>
    <submittedName>
        <fullName evidence="3">Helix-turn-helix transcriptional regulator</fullName>
    </submittedName>
</protein>
<dbReference type="PROSITE" id="PS50943">
    <property type="entry name" value="HTH_CROC1"/>
    <property type="match status" value="1"/>
</dbReference>
<dbReference type="SMART" id="SM00530">
    <property type="entry name" value="HTH_XRE"/>
    <property type="match status" value="1"/>
</dbReference>
<gene>
    <name evidence="3" type="ORF">AGRA3207_001678</name>
</gene>
<evidence type="ECO:0000259" key="2">
    <source>
        <dbReference type="PROSITE" id="PS50943"/>
    </source>
</evidence>
<feature type="domain" description="HTH cro/C1-type" evidence="2">
    <location>
        <begin position="11"/>
        <end position="66"/>
    </location>
</feature>
<reference evidence="3" key="1">
    <citation type="submission" date="2020-07" db="EMBL/GenBank/DDBJ databases">
        <authorList>
            <person name="Tarantini F.S."/>
            <person name="Hong K.W."/>
            <person name="Chan K.G."/>
        </authorList>
    </citation>
    <scope>NUCLEOTIDE SEQUENCE</scope>
    <source>
        <strain evidence="3">32-07</strain>
    </source>
</reference>
<dbReference type="EMBL" id="CP059572">
    <property type="protein sequence ID" value="QXJ20885.1"/>
    <property type="molecule type" value="Genomic_DNA"/>
</dbReference>
<evidence type="ECO:0000313" key="3">
    <source>
        <dbReference type="EMBL" id="QXJ20885.1"/>
    </source>
</evidence>
<sequence length="401" mass="43504">MSDASEIGRNLRRLRGDRGLSQERLAEAADVSVDLIGKLEQGRRQTARITTLSKLANALDVEISELIDRRERLGTDRDGGSLLALRDVLHSPRELPGFDLADDLGEPTSLDALERAAAQAGDLYHAGDFGPALACLPGLISEARVTHSALGARAVPVLTSLYELAANLTTQIGRTDLGIVAAERAITTAYGGDDPLLWACVHWSYAWVLLHQARFREAEDVSAALAAKIESGFRGEQLEIAVWCKLLVGAVAPTVAQGRDPGEYLSLARAGAERLGRRVPVYGTFFGPATVAMQETYGYSALRRPGPALEAAKRIRPPSAHEPGDLKGISWGAHLMDVAQAHLDAGRRRTAARKLLEARQVSPVWFRHQRIARDVTTEIREQERRPSAETRTLVKALSISG</sequence>
<dbReference type="Pfam" id="PF13560">
    <property type="entry name" value="HTH_31"/>
    <property type="match status" value="1"/>
</dbReference>
<evidence type="ECO:0000313" key="4">
    <source>
        <dbReference type="Proteomes" id="UP001049518"/>
    </source>
</evidence>
<dbReference type="Proteomes" id="UP001049518">
    <property type="component" value="Chromosome"/>
</dbReference>
<dbReference type="InterPro" id="IPR010982">
    <property type="entry name" value="Lambda_DNA-bd_dom_sf"/>
</dbReference>
<name>A0ABX8QQ22_9ACTN</name>
<dbReference type="CDD" id="cd00093">
    <property type="entry name" value="HTH_XRE"/>
    <property type="match status" value="1"/>
</dbReference>